<gene>
    <name evidence="2" type="ORF">METZ01_LOCUS494089</name>
</gene>
<dbReference type="AlphaFoldDB" id="A0A383DAD1"/>
<dbReference type="InterPro" id="IPR003382">
    <property type="entry name" value="Flavoprotein"/>
</dbReference>
<accession>A0A383DAD1</accession>
<feature type="domain" description="Flavoprotein" evidence="1">
    <location>
        <begin position="7"/>
        <end position="108"/>
    </location>
</feature>
<sequence>MKNNKQRIAWGITGSGHYLKESIEIINKIDNVDLFLSKAGEEVLKWYDYNLDDFRAQGIKIFKDVTASSAPVSLLYEGVYKLIVVSPATSNTIAQMTYGLSDNLITNIFA</sequence>
<dbReference type="GO" id="GO:0003824">
    <property type="term" value="F:catalytic activity"/>
    <property type="evidence" value="ECO:0007669"/>
    <property type="project" value="InterPro"/>
</dbReference>
<organism evidence="2">
    <name type="scientific">marine metagenome</name>
    <dbReference type="NCBI Taxonomy" id="408172"/>
    <lineage>
        <taxon>unclassified sequences</taxon>
        <taxon>metagenomes</taxon>
        <taxon>ecological metagenomes</taxon>
    </lineage>
</organism>
<evidence type="ECO:0000259" key="1">
    <source>
        <dbReference type="Pfam" id="PF02441"/>
    </source>
</evidence>
<proteinExistence type="predicted"/>
<dbReference type="Pfam" id="PF02441">
    <property type="entry name" value="Flavoprotein"/>
    <property type="match status" value="1"/>
</dbReference>
<dbReference type="InterPro" id="IPR036551">
    <property type="entry name" value="Flavin_trans-like"/>
</dbReference>
<protein>
    <recommendedName>
        <fullName evidence="1">Flavoprotein domain-containing protein</fullName>
    </recommendedName>
</protein>
<name>A0A383DAD1_9ZZZZ</name>
<dbReference type="SUPFAM" id="SSF52507">
    <property type="entry name" value="Homo-oligomeric flavin-containing Cys decarboxylases, HFCD"/>
    <property type="match status" value="1"/>
</dbReference>
<evidence type="ECO:0000313" key="2">
    <source>
        <dbReference type="EMBL" id="SVE41235.1"/>
    </source>
</evidence>
<dbReference type="EMBL" id="UINC01215518">
    <property type="protein sequence ID" value="SVE41235.1"/>
    <property type="molecule type" value="Genomic_DNA"/>
</dbReference>
<dbReference type="Gene3D" id="3.40.50.1950">
    <property type="entry name" value="Flavin prenyltransferase-like"/>
    <property type="match status" value="1"/>
</dbReference>
<feature type="non-terminal residue" evidence="2">
    <location>
        <position position="110"/>
    </location>
</feature>
<reference evidence="2" key="1">
    <citation type="submission" date="2018-05" db="EMBL/GenBank/DDBJ databases">
        <authorList>
            <person name="Lanie J.A."/>
            <person name="Ng W.-L."/>
            <person name="Kazmierczak K.M."/>
            <person name="Andrzejewski T.M."/>
            <person name="Davidsen T.M."/>
            <person name="Wayne K.J."/>
            <person name="Tettelin H."/>
            <person name="Glass J.I."/>
            <person name="Rusch D."/>
            <person name="Podicherti R."/>
            <person name="Tsui H.-C.T."/>
            <person name="Winkler M.E."/>
        </authorList>
    </citation>
    <scope>NUCLEOTIDE SEQUENCE</scope>
</reference>